<organism evidence="1 2">
    <name type="scientific">Gimesia fumaroli</name>
    <dbReference type="NCBI Taxonomy" id="2527976"/>
    <lineage>
        <taxon>Bacteria</taxon>
        <taxon>Pseudomonadati</taxon>
        <taxon>Planctomycetota</taxon>
        <taxon>Planctomycetia</taxon>
        <taxon>Planctomycetales</taxon>
        <taxon>Planctomycetaceae</taxon>
        <taxon>Gimesia</taxon>
    </lineage>
</organism>
<evidence type="ECO:0000313" key="2">
    <source>
        <dbReference type="Proteomes" id="UP000318313"/>
    </source>
</evidence>
<protein>
    <submittedName>
        <fullName evidence="1">Transposase</fullName>
    </submittedName>
</protein>
<keyword evidence="2" id="KW-1185">Reference proteome</keyword>
<sequence>MLIYSKERRLEVLQADAAGLTTREIALQFQCSESWVRRVKQEFREQGKTSPATRRKRVPEWHSLADRIQAAVSNKPDITLQELKDELGTTLCRQTLCRALKRLKLTLKKKS</sequence>
<reference evidence="1 2" key="1">
    <citation type="submission" date="2019-03" db="EMBL/GenBank/DDBJ databases">
        <title>Deep-cultivation of Planctomycetes and their phenomic and genomic characterization uncovers novel biology.</title>
        <authorList>
            <person name="Wiegand S."/>
            <person name="Jogler M."/>
            <person name="Boedeker C."/>
            <person name="Pinto D."/>
            <person name="Vollmers J."/>
            <person name="Rivas-Marin E."/>
            <person name="Kohn T."/>
            <person name="Peeters S.H."/>
            <person name="Heuer A."/>
            <person name="Rast P."/>
            <person name="Oberbeckmann S."/>
            <person name="Bunk B."/>
            <person name="Jeske O."/>
            <person name="Meyerdierks A."/>
            <person name="Storesund J.E."/>
            <person name="Kallscheuer N."/>
            <person name="Luecker S."/>
            <person name="Lage O.M."/>
            <person name="Pohl T."/>
            <person name="Merkel B.J."/>
            <person name="Hornburger P."/>
            <person name="Mueller R.-W."/>
            <person name="Bruemmer F."/>
            <person name="Labrenz M."/>
            <person name="Spormann A.M."/>
            <person name="Op den Camp H."/>
            <person name="Overmann J."/>
            <person name="Amann R."/>
            <person name="Jetten M.S.M."/>
            <person name="Mascher T."/>
            <person name="Medema M.H."/>
            <person name="Devos D.P."/>
            <person name="Kaster A.-K."/>
            <person name="Ovreas L."/>
            <person name="Rohde M."/>
            <person name="Galperin M.Y."/>
            <person name="Jogler C."/>
        </authorList>
    </citation>
    <scope>NUCLEOTIDE SEQUENCE [LARGE SCALE GENOMIC DNA]</scope>
    <source>
        <strain evidence="1 2">Enr17</strain>
    </source>
</reference>
<dbReference type="Proteomes" id="UP000318313">
    <property type="component" value="Chromosome"/>
</dbReference>
<evidence type="ECO:0000313" key="1">
    <source>
        <dbReference type="EMBL" id="QDV49871.1"/>
    </source>
</evidence>
<proteinExistence type="predicted"/>
<gene>
    <name evidence="1" type="ORF">Enr17x_18920</name>
</gene>
<dbReference type="Pfam" id="PF13384">
    <property type="entry name" value="HTH_23"/>
    <property type="match status" value="1"/>
</dbReference>
<dbReference type="KEGG" id="gfm:Enr17x_18920"/>
<dbReference type="EMBL" id="CP037452">
    <property type="protein sequence ID" value="QDV49871.1"/>
    <property type="molecule type" value="Genomic_DNA"/>
</dbReference>
<accession>A0A518I9T1</accession>
<name>A0A518I9T1_9PLAN</name>
<dbReference type="AlphaFoldDB" id="A0A518I9T1"/>
<dbReference type="InterPro" id="IPR009057">
    <property type="entry name" value="Homeodomain-like_sf"/>
</dbReference>
<dbReference type="SUPFAM" id="SSF46689">
    <property type="entry name" value="Homeodomain-like"/>
    <property type="match status" value="1"/>
</dbReference>